<evidence type="ECO:0000313" key="2">
    <source>
        <dbReference type="EMBL" id="CAB4784193.1"/>
    </source>
</evidence>
<dbReference type="InterPro" id="IPR036291">
    <property type="entry name" value="NAD(P)-bd_dom_sf"/>
</dbReference>
<dbReference type="SUPFAM" id="SSF51735">
    <property type="entry name" value="NAD(P)-binding Rossmann-fold domains"/>
    <property type="match status" value="1"/>
</dbReference>
<sequence>MFGADDRVRGVSVSSYEADLVVNATPVSLTGDSSPLPTVATGSQTAFIDLSYEPAETAWLAEQRLISSRVANGKMMLVWQAKLQLDWWFDADIPISVLREAVTQ</sequence>
<gene>
    <name evidence="2" type="ORF">UFOPK2958_00737</name>
</gene>
<dbReference type="EMBL" id="CAFAAB010000071">
    <property type="protein sequence ID" value="CAB4784193.1"/>
    <property type="molecule type" value="Genomic_DNA"/>
</dbReference>
<name>A0A6J6WLU1_9ZZZZ</name>
<dbReference type="Gene3D" id="3.40.50.720">
    <property type="entry name" value="NAD(P)-binding Rossmann-like Domain"/>
    <property type="match status" value="1"/>
</dbReference>
<feature type="domain" description="SDH C-terminal" evidence="1">
    <location>
        <begin position="76"/>
        <end position="102"/>
    </location>
</feature>
<dbReference type="AlphaFoldDB" id="A0A6J6WLU1"/>
<dbReference type="Pfam" id="PF18317">
    <property type="entry name" value="SDH_C"/>
    <property type="match status" value="1"/>
</dbReference>
<reference evidence="2" key="1">
    <citation type="submission" date="2020-05" db="EMBL/GenBank/DDBJ databases">
        <authorList>
            <person name="Chiriac C."/>
            <person name="Salcher M."/>
            <person name="Ghai R."/>
            <person name="Kavagutti S V."/>
        </authorList>
    </citation>
    <scope>NUCLEOTIDE SEQUENCE</scope>
</reference>
<proteinExistence type="predicted"/>
<evidence type="ECO:0000259" key="1">
    <source>
        <dbReference type="Pfam" id="PF18317"/>
    </source>
</evidence>
<protein>
    <submittedName>
        <fullName evidence="2">Unannotated protein</fullName>
    </submittedName>
</protein>
<dbReference type="InterPro" id="IPR041121">
    <property type="entry name" value="SDH_C"/>
</dbReference>
<organism evidence="2">
    <name type="scientific">freshwater metagenome</name>
    <dbReference type="NCBI Taxonomy" id="449393"/>
    <lineage>
        <taxon>unclassified sequences</taxon>
        <taxon>metagenomes</taxon>
        <taxon>ecological metagenomes</taxon>
    </lineage>
</organism>
<accession>A0A6J6WLU1</accession>